<evidence type="ECO:0000256" key="3">
    <source>
        <dbReference type="ARBA" id="ARBA00004824"/>
    </source>
</evidence>
<dbReference type="Proteomes" id="UP000530320">
    <property type="component" value="Unassembled WGS sequence"/>
</dbReference>
<dbReference type="PANTHER" id="PTHR42743:SF11">
    <property type="entry name" value="AMINODEOXYCHORISMATE LYASE"/>
    <property type="match status" value="1"/>
</dbReference>
<comment type="catalytic activity">
    <reaction evidence="12">
        <text>L-isoleucine + 2-oxoglutarate = (S)-3-methyl-2-oxopentanoate + L-glutamate</text>
        <dbReference type="Rhea" id="RHEA:24801"/>
        <dbReference type="ChEBI" id="CHEBI:16810"/>
        <dbReference type="ChEBI" id="CHEBI:29985"/>
        <dbReference type="ChEBI" id="CHEBI:35146"/>
        <dbReference type="ChEBI" id="CHEBI:58045"/>
        <dbReference type="EC" id="2.6.1.42"/>
    </reaction>
</comment>
<reference evidence="14 15" key="1">
    <citation type="submission" date="2020-04" db="EMBL/GenBank/DDBJ databases">
        <title>Description of novel Gluconacetobacter.</title>
        <authorList>
            <person name="Sombolestani A."/>
        </authorList>
    </citation>
    <scope>NUCLEOTIDE SEQUENCE [LARGE SCALE GENOMIC DNA]</scope>
    <source>
        <strain evidence="14 15">LMG 22058</strain>
    </source>
</reference>
<accession>A0A7W4K160</accession>
<dbReference type="InterPro" id="IPR036038">
    <property type="entry name" value="Aminotransferase-like"/>
</dbReference>
<evidence type="ECO:0000256" key="13">
    <source>
        <dbReference type="ARBA" id="ARBA00049229"/>
    </source>
</evidence>
<keyword evidence="14" id="KW-0808">Transferase</keyword>
<keyword evidence="9" id="KW-0663">Pyridoxal phosphate</keyword>
<dbReference type="GO" id="GO:0008652">
    <property type="term" value="P:amino acid biosynthetic process"/>
    <property type="evidence" value="ECO:0007669"/>
    <property type="project" value="UniProtKB-ARBA"/>
</dbReference>
<comment type="cofactor">
    <cofactor evidence="1">
        <name>pyridoxal 5'-phosphate</name>
        <dbReference type="ChEBI" id="CHEBI:597326"/>
    </cofactor>
</comment>
<evidence type="ECO:0000256" key="9">
    <source>
        <dbReference type="ARBA" id="ARBA00022898"/>
    </source>
</evidence>
<dbReference type="InterPro" id="IPR043131">
    <property type="entry name" value="BCAT-like_N"/>
</dbReference>
<dbReference type="EC" id="2.6.1.42" evidence="7"/>
<evidence type="ECO:0000256" key="7">
    <source>
        <dbReference type="ARBA" id="ARBA00013053"/>
    </source>
</evidence>
<dbReference type="GO" id="GO:0004084">
    <property type="term" value="F:branched-chain-amino-acid transaminase activity"/>
    <property type="evidence" value="ECO:0007669"/>
    <property type="project" value="UniProtKB-EC"/>
</dbReference>
<evidence type="ECO:0000313" key="14">
    <source>
        <dbReference type="EMBL" id="MBB2198454.1"/>
    </source>
</evidence>
<dbReference type="FunFam" id="3.20.10.10:FF:000002">
    <property type="entry name" value="D-alanine aminotransferase"/>
    <property type="match status" value="1"/>
</dbReference>
<evidence type="ECO:0000256" key="5">
    <source>
        <dbReference type="ARBA" id="ARBA00005072"/>
    </source>
</evidence>
<dbReference type="NCBIfam" id="NF005209">
    <property type="entry name" value="PRK06680.1"/>
    <property type="match status" value="1"/>
</dbReference>
<keyword evidence="14" id="KW-0032">Aminotransferase</keyword>
<dbReference type="AlphaFoldDB" id="A0A7W4K160"/>
<evidence type="ECO:0000256" key="11">
    <source>
        <dbReference type="ARBA" id="ARBA00048212"/>
    </source>
</evidence>
<comment type="pathway">
    <text evidence="5">Amino-acid biosynthesis; L-leucine biosynthesis; L-leucine from 3-methyl-2-oxobutanoate: step 4/4.</text>
</comment>
<dbReference type="PANTHER" id="PTHR42743">
    <property type="entry name" value="AMINO-ACID AMINOTRANSFERASE"/>
    <property type="match status" value="1"/>
</dbReference>
<dbReference type="GO" id="GO:0009082">
    <property type="term" value="P:branched-chain amino acid biosynthetic process"/>
    <property type="evidence" value="ECO:0007669"/>
    <property type="project" value="UniProtKB-KW"/>
</dbReference>
<gene>
    <name evidence="14" type="ORF">HLH44_13475</name>
</gene>
<evidence type="ECO:0000256" key="10">
    <source>
        <dbReference type="ARBA" id="ARBA00023304"/>
    </source>
</evidence>
<dbReference type="InterPro" id="IPR001544">
    <property type="entry name" value="Aminotrans_IV"/>
</dbReference>
<comment type="function">
    <text evidence="2">Acts on leucine, isoleucine and valine.</text>
</comment>
<dbReference type="InterPro" id="IPR043132">
    <property type="entry name" value="BCAT-like_C"/>
</dbReference>
<evidence type="ECO:0000256" key="12">
    <source>
        <dbReference type="ARBA" id="ARBA00048798"/>
    </source>
</evidence>
<evidence type="ECO:0000256" key="1">
    <source>
        <dbReference type="ARBA" id="ARBA00001933"/>
    </source>
</evidence>
<keyword evidence="10" id="KW-0028">Amino-acid biosynthesis</keyword>
<sequence>MGRIVYCEGAYVPEEEARLGIFNRGTLFGDAIYEVTVVLDGRMIDNEPHLDRLERSLVALGIPMPLPRAGIEAVQHALIARNGLTEGTVYLQISRGEADRDFLYPADMQPSFFAFTQRKAIRDTPAQQRGISVALLADPRWARRDIKTTMLVGQVLAKRDARADGFADVWFVEDGLVTEGASSTAFIITHDGTIVTRPNSRAILAGCTRQAVLALCARHGLVLEERGFTPDEAMAAAEAFQTGASSLVMPVVRIGAATIGDGAPGPMTRRLQHYYLEAALGSGAGGS</sequence>
<comment type="catalytic activity">
    <reaction evidence="11">
        <text>L-valine + 2-oxoglutarate = 3-methyl-2-oxobutanoate + L-glutamate</text>
        <dbReference type="Rhea" id="RHEA:24813"/>
        <dbReference type="ChEBI" id="CHEBI:11851"/>
        <dbReference type="ChEBI" id="CHEBI:16810"/>
        <dbReference type="ChEBI" id="CHEBI:29985"/>
        <dbReference type="ChEBI" id="CHEBI:57762"/>
        <dbReference type="EC" id="2.6.1.42"/>
    </reaction>
</comment>
<name>A0A7W4K160_9PROT</name>
<dbReference type="InterPro" id="IPR050571">
    <property type="entry name" value="Class-IV_PLP-Dep_Aminotrnsfr"/>
</dbReference>
<protein>
    <recommendedName>
        <fullName evidence="8">Probable branched-chain-amino-acid aminotransferase</fullName>
        <ecNumber evidence="7">2.6.1.42</ecNumber>
    </recommendedName>
</protein>
<organism evidence="14 15">
    <name type="scientific">Gluconacetobacter dulcium</name>
    <dbReference type="NCBI Taxonomy" id="2729096"/>
    <lineage>
        <taxon>Bacteria</taxon>
        <taxon>Pseudomonadati</taxon>
        <taxon>Pseudomonadota</taxon>
        <taxon>Alphaproteobacteria</taxon>
        <taxon>Acetobacterales</taxon>
        <taxon>Acetobacteraceae</taxon>
        <taxon>Gluconacetobacter</taxon>
    </lineage>
</organism>
<proteinExistence type="inferred from homology"/>
<evidence type="ECO:0000256" key="2">
    <source>
        <dbReference type="ARBA" id="ARBA00003109"/>
    </source>
</evidence>
<evidence type="ECO:0000256" key="6">
    <source>
        <dbReference type="ARBA" id="ARBA00009320"/>
    </source>
</evidence>
<dbReference type="Gene3D" id="3.30.470.10">
    <property type="match status" value="1"/>
</dbReference>
<comment type="catalytic activity">
    <reaction evidence="13">
        <text>L-leucine + 2-oxoglutarate = 4-methyl-2-oxopentanoate + L-glutamate</text>
        <dbReference type="Rhea" id="RHEA:18321"/>
        <dbReference type="ChEBI" id="CHEBI:16810"/>
        <dbReference type="ChEBI" id="CHEBI:17865"/>
        <dbReference type="ChEBI" id="CHEBI:29985"/>
        <dbReference type="ChEBI" id="CHEBI:57427"/>
        <dbReference type="EC" id="2.6.1.42"/>
    </reaction>
</comment>
<keyword evidence="10" id="KW-0100">Branched-chain amino acid biosynthesis</keyword>
<dbReference type="SUPFAM" id="SSF56752">
    <property type="entry name" value="D-aminoacid aminotransferase-like PLP-dependent enzymes"/>
    <property type="match status" value="1"/>
</dbReference>
<dbReference type="GO" id="GO:0005829">
    <property type="term" value="C:cytosol"/>
    <property type="evidence" value="ECO:0007669"/>
    <property type="project" value="TreeGrafter"/>
</dbReference>
<evidence type="ECO:0000256" key="4">
    <source>
        <dbReference type="ARBA" id="ARBA00004931"/>
    </source>
</evidence>
<comment type="pathway">
    <text evidence="3">Amino-acid biosynthesis; L-isoleucine biosynthesis; L-isoleucine from 2-oxobutanoate: step 4/4.</text>
</comment>
<dbReference type="EMBL" id="JABEQP010000009">
    <property type="protein sequence ID" value="MBB2198454.1"/>
    <property type="molecule type" value="Genomic_DNA"/>
</dbReference>
<dbReference type="RefSeq" id="WP_183009622.1">
    <property type="nucleotide sequence ID" value="NZ_JABEQP010000009.1"/>
</dbReference>
<evidence type="ECO:0000313" key="15">
    <source>
        <dbReference type="Proteomes" id="UP000530320"/>
    </source>
</evidence>
<dbReference type="Pfam" id="PF01063">
    <property type="entry name" value="Aminotran_4"/>
    <property type="match status" value="1"/>
</dbReference>
<evidence type="ECO:0000256" key="8">
    <source>
        <dbReference type="ARBA" id="ARBA00014472"/>
    </source>
</evidence>
<comment type="pathway">
    <text evidence="4">Amino-acid biosynthesis; L-valine biosynthesis; L-valine from pyruvate: step 4/4.</text>
</comment>
<dbReference type="Gene3D" id="3.20.10.10">
    <property type="entry name" value="D-amino Acid Aminotransferase, subunit A, domain 2"/>
    <property type="match status" value="1"/>
</dbReference>
<comment type="caution">
    <text evidence="14">The sequence shown here is derived from an EMBL/GenBank/DDBJ whole genome shotgun (WGS) entry which is preliminary data.</text>
</comment>
<comment type="similarity">
    <text evidence="6">Belongs to the class-IV pyridoxal-phosphate-dependent aminotransferase family.</text>
</comment>